<dbReference type="AlphaFoldDB" id="B4LJZ1"/>
<evidence type="ECO:0000256" key="5">
    <source>
        <dbReference type="ARBA" id="ARBA00022912"/>
    </source>
</evidence>
<organism evidence="13 14">
    <name type="scientific">Drosophila virilis</name>
    <name type="common">Fruit fly</name>
    <dbReference type="NCBI Taxonomy" id="7244"/>
    <lineage>
        <taxon>Eukaryota</taxon>
        <taxon>Metazoa</taxon>
        <taxon>Ecdysozoa</taxon>
        <taxon>Arthropoda</taxon>
        <taxon>Hexapoda</taxon>
        <taxon>Insecta</taxon>
        <taxon>Pterygota</taxon>
        <taxon>Neoptera</taxon>
        <taxon>Endopterygota</taxon>
        <taxon>Diptera</taxon>
        <taxon>Brachycera</taxon>
        <taxon>Muscomorpha</taxon>
        <taxon>Ephydroidea</taxon>
        <taxon>Drosophilidae</taxon>
        <taxon>Drosophila</taxon>
    </lineage>
</organism>
<protein>
    <recommendedName>
        <fullName evidence="11">Serine/threonine-protein phosphatase</fullName>
        <ecNumber evidence="11">3.1.3.16</ecNumber>
    </recommendedName>
</protein>
<dbReference type="PROSITE" id="PS00125">
    <property type="entry name" value="SER_THR_PHOSPHATASE"/>
    <property type="match status" value="1"/>
</dbReference>
<dbReference type="GO" id="GO:0007060">
    <property type="term" value="P:male meiosis chromosome segregation"/>
    <property type="evidence" value="ECO:0007669"/>
    <property type="project" value="UniProtKB-ARBA"/>
</dbReference>
<dbReference type="GO" id="GO:0046872">
    <property type="term" value="F:metal ion binding"/>
    <property type="evidence" value="ECO:0007669"/>
    <property type="project" value="UniProtKB-KW"/>
</dbReference>
<dbReference type="PANTHER" id="PTHR11668:SF300">
    <property type="entry name" value="SERINE_THREONINE-PROTEIN PHOSPHATASE"/>
    <property type="match status" value="1"/>
</dbReference>
<comment type="cofactor">
    <cofactor evidence="1">
        <name>Mn(2+)</name>
        <dbReference type="ChEBI" id="CHEBI:29035"/>
    </cofactor>
</comment>
<comment type="similarity">
    <text evidence="2 11">Belongs to the PPP phosphatase family.</text>
</comment>
<keyword evidence="5" id="KW-0904">Protein phosphatase</keyword>
<dbReference type="PRINTS" id="PR00114">
    <property type="entry name" value="STPHPHTASE"/>
</dbReference>
<feature type="domain" description="Serine/threonine specific protein phosphatases" evidence="12">
    <location>
        <begin position="116"/>
        <end position="121"/>
    </location>
</feature>
<evidence type="ECO:0000313" key="13">
    <source>
        <dbReference type="EMBL" id="EDW61645.1"/>
    </source>
</evidence>
<sequence length="311" mass="35390">MSLSAGDIDGIIAQLSNLKGEYSQLSAEMISVLCDQARVEFRKRPMLLQLEAPVNVVGDLHGQFEDLLRIFEACGYPPKRSYLFLGDYVDRGKQSLETISLLFAYKVRYPEQMHLLRGNHECASINKIYGFYDEMKRRHSVKLWRCFVDCFNNMPVAAVVADRIFCCHGGLSPHLDSVQQICDLPRPTDVPDSGLLCDLLWADLNHSSHGWGTNERGVSITYSDDIVREFLNRHDFDLICRAHEVVEDGYEFFGHRRLVTIFSAPNYCGQMNNSGAVLKISKNLKCSFTIIKPTELFEYTKPAPKVIYTNC</sequence>
<dbReference type="FunCoup" id="B4LJZ1">
    <property type="interactions" value="72"/>
</dbReference>
<evidence type="ECO:0000313" key="14">
    <source>
        <dbReference type="Proteomes" id="UP000008792"/>
    </source>
</evidence>
<keyword evidence="14" id="KW-1185">Reference proteome</keyword>
<dbReference type="HOGENOM" id="CLU_004962_0_0_1"/>
<dbReference type="FunFam" id="3.60.21.10:FF:000026">
    <property type="entry name" value="Serine/threonine-protein phosphatase"/>
    <property type="match status" value="1"/>
</dbReference>
<dbReference type="OMA" id="YCGLMNN"/>
<keyword evidence="6" id="KW-0464">Manganese</keyword>
<dbReference type="GO" id="GO:0018991">
    <property type="term" value="P:egg-laying behavior"/>
    <property type="evidence" value="ECO:0007669"/>
    <property type="project" value="UniProtKB-ARBA"/>
</dbReference>
<comment type="function">
    <text evidence="10">Probable phosphatase which plays a redundant role with gsp-4 in spermatogenesis by regulating sister chromatid segregation during meiosis. In addition, involved in sperm motility by controlling the dynamic disassembly of major sperm proteins (MSP) in the spermatozoan pseudopodium.</text>
</comment>
<evidence type="ECO:0000256" key="8">
    <source>
        <dbReference type="ARBA" id="ARBA00047761"/>
    </source>
</evidence>
<keyword evidence="4 11" id="KW-0378">Hydrolase</keyword>
<dbReference type="GO" id="GO:0031143">
    <property type="term" value="C:pseudopodium"/>
    <property type="evidence" value="ECO:0007669"/>
    <property type="project" value="UniProtKB-SubCell"/>
</dbReference>
<dbReference type="STRING" id="7244.B4LJZ1"/>
<evidence type="ECO:0000256" key="9">
    <source>
        <dbReference type="ARBA" id="ARBA00048336"/>
    </source>
</evidence>
<reference evidence="13 14" key="1">
    <citation type="journal article" date="2007" name="Nature">
        <title>Evolution of genes and genomes on the Drosophila phylogeny.</title>
        <authorList>
            <consortium name="Drosophila 12 Genomes Consortium"/>
            <person name="Clark A.G."/>
            <person name="Eisen M.B."/>
            <person name="Smith D.R."/>
            <person name="Bergman C.M."/>
            <person name="Oliver B."/>
            <person name="Markow T.A."/>
            <person name="Kaufman T.C."/>
            <person name="Kellis M."/>
            <person name="Gelbart W."/>
            <person name="Iyer V.N."/>
            <person name="Pollard D.A."/>
            <person name="Sackton T.B."/>
            <person name="Larracuente A.M."/>
            <person name="Singh N.D."/>
            <person name="Abad J.P."/>
            <person name="Abt D.N."/>
            <person name="Adryan B."/>
            <person name="Aguade M."/>
            <person name="Akashi H."/>
            <person name="Anderson W.W."/>
            <person name="Aquadro C.F."/>
            <person name="Ardell D.H."/>
            <person name="Arguello R."/>
            <person name="Artieri C.G."/>
            <person name="Barbash D.A."/>
            <person name="Barker D."/>
            <person name="Barsanti P."/>
            <person name="Batterham P."/>
            <person name="Batzoglou S."/>
            <person name="Begun D."/>
            <person name="Bhutkar A."/>
            <person name="Blanco E."/>
            <person name="Bosak S.A."/>
            <person name="Bradley R.K."/>
            <person name="Brand A.D."/>
            <person name="Brent M.R."/>
            <person name="Brooks A.N."/>
            <person name="Brown R.H."/>
            <person name="Butlin R.K."/>
            <person name="Caggese C."/>
            <person name="Calvi B.R."/>
            <person name="Bernardo de Carvalho A."/>
            <person name="Caspi A."/>
            <person name="Castrezana S."/>
            <person name="Celniker S.E."/>
            <person name="Chang J.L."/>
            <person name="Chapple C."/>
            <person name="Chatterji S."/>
            <person name="Chinwalla A."/>
            <person name="Civetta A."/>
            <person name="Clifton S.W."/>
            <person name="Comeron J.M."/>
            <person name="Costello J.C."/>
            <person name="Coyne J.A."/>
            <person name="Daub J."/>
            <person name="David R.G."/>
            <person name="Delcher A.L."/>
            <person name="Delehaunty K."/>
            <person name="Do C.B."/>
            <person name="Ebling H."/>
            <person name="Edwards K."/>
            <person name="Eickbush T."/>
            <person name="Evans J.D."/>
            <person name="Filipski A."/>
            <person name="Findeiss S."/>
            <person name="Freyhult E."/>
            <person name="Fulton L."/>
            <person name="Fulton R."/>
            <person name="Garcia A.C."/>
            <person name="Gardiner A."/>
            <person name="Garfield D.A."/>
            <person name="Garvin B.E."/>
            <person name="Gibson G."/>
            <person name="Gilbert D."/>
            <person name="Gnerre S."/>
            <person name="Godfrey J."/>
            <person name="Good R."/>
            <person name="Gotea V."/>
            <person name="Gravely B."/>
            <person name="Greenberg A.J."/>
            <person name="Griffiths-Jones S."/>
            <person name="Gross S."/>
            <person name="Guigo R."/>
            <person name="Gustafson E.A."/>
            <person name="Haerty W."/>
            <person name="Hahn M.W."/>
            <person name="Halligan D.L."/>
            <person name="Halpern A.L."/>
            <person name="Halter G.M."/>
            <person name="Han M.V."/>
            <person name="Heger A."/>
            <person name="Hillier L."/>
            <person name="Hinrichs A.S."/>
            <person name="Holmes I."/>
            <person name="Hoskins R.A."/>
            <person name="Hubisz M.J."/>
            <person name="Hultmark D."/>
            <person name="Huntley M.A."/>
            <person name="Jaffe D.B."/>
            <person name="Jagadeeshan S."/>
            <person name="Jeck W.R."/>
            <person name="Johnson J."/>
            <person name="Jones C.D."/>
            <person name="Jordan W.C."/>
            <person name="Karpen G.H."/>
            <person name="Kataoka E."/>
            <person name="Keightley P.D."/>
            <person name="Kheradpour P."/>
            <person name="Kirkness E.F."/>
            <person name="Koerich L.B."/>
            <person name="Kristiansen K."/>
            <person name="Kudrna D."/>
            <person name="Kulathinal R.J."/>
            <person name="Kumar S."/>
            <person name="Kwok R."/>
            <person name="Lander E."/>
            <person name="Langley C.H."/>
            <person name="Lapoint R."/>
            <person name="Lazzaro B.P."/>
            <person name="Lee S.J."/>
            <person name="Levesque L."/>
            <person name="Li R."/>
            <person name="Lin C.F."/>
            <person name="Lin M.F."/>
            <person name="Lindblad-Toh K."/>
            <person name="Llopart A."/>
            <person name="Long M."/>
            <person name="Low L."/>
            <person name="Lozovsky E."/>
            <person name="Lu J."/>
            <person name="Luo M."/>
            <person name="Machado C.A."/>
            <person name="Makalowski W."/>
            <person name="Marzo M."/>
            <person name="Matsuda M."/>
            <person name="Matzkin L."/>
            <person name="McAllister B."/>
            <person name="McBride C.S."/>
            <person name="McKernan B."/>
            <person name="McKernan K."/>
            <person name="Mendez-Lago M."/>
            <person name="Minx P."/>
            <person name="Mollenhauer M.U."/>
            <person name="Montooth K."/>
            <person name="Mount S.M."/>
            <person name="Mu X."/>
            <person name="Myers E."/>
            <person name="Negre B."/>
            <person name="Newfeld S."/>
            <person name="Nielsen R."/>
            <person name="Noor M.A."/>
            <person name="O'Grady P."/>
            <person name="Pachter L."/>
            <person name="Papaceit M."/>
            <person name="Parisi M.J."/>
            <person name="Parisi M."/>
            <person name="Parts L."/>
            <person name="Pedersen J.S."/>
            <person name="Pesole G."/>
            <person name="Phillippy A.M."/>
            <person name="Ponting C.P."/>
            <person name="Pop M."/>
            <person name="Porcelli D."/>
            <person name="Powell J.R."/>
            <person name="Prohaska S."/>
            <person name="Pruitt K."/>
            <person name="Puig M."/>
            <person name="Quesneville H."/>
            <person name="Ram K.R."/>
            <person name="Rand D."/>
            <person name="Rasmussen M.D."/>
            <person name="Reed L.K."/>
            <person name="Reenan R."/>
            <person name="Reily A."/>
            <person name="Remington K.A."/>
            <person name="Rieger T.T."/>
            <person name="Ritchie M.G."/>
            <person name="Robin C."/>
            <person name="Rogers Y.H."/>
            <person name="Rohde C."/>
            <person name="Rozas J."/>
            <person name="Rubenfield M.J."/>
            <person name="Ruiz A."/>
            <person name="Russo S."/>
            <person name="Salzberg S.L."/>
            <person name="Sanchez-Gracia A."/>
            <person name="Saranga D.J."/>
            <person name="Sato H."/>
            <person name="Schaeffer S.W."/>
            <person name="Schatz M.C."/>
            <person name="Schlenke T."/>
            <person name="Schwartz R."/>
            <person name="Segarra C."/>
            <person name="Singh R.S."/>
            <person name="Sirot L."/>
            <person name="Sirota M."/>
            <person name="Sisneros N.B."/>
            <person name="Smith C.D."/>
            <person name="Smith T.F."/>
            <person name="Spieth J."/>
            <person name="Stage D.E."/>
            <person name="Stark A."/>
            <person name="Stephan W."/>
            <person name="Strausberg R.L."/>
            <person name="Strempel S."/>
            <person name="Sturgill D."/>
            <person name="Sutton G."/>
            <person name="Sutton G.G."/>
            <person name="Tao W."/>
            <person name="Teichmann S."/>
            <person name="Tobari Y.N."/>
            <person name="Tomimura Y."/>
            <person name="Tsolas J.M."/>
            <person name="Valente V.L."/>
            <person name="Venter E."/>
            <person name="Venter J.C."/>
            <person name="Vicario S."/>
            <person name="Vieira F.G."/>
            <person name="Vilella A.J."/>
            <person name="Villasante A."/>
            <person name="Walenz B."/>
            <person name="Wang J."/>
            <person name="Wasserman M."/>
            <person name="Watts T."/>
            <person name="Wilson D."/>
            <person name="Wilson R.K."/>
            <person name="Wing R.A."/>
            <person name="Wolfner M.F."/>
            <person name="Wong A."/>
            <person name="Wong G.K."/>
            <person name="Wu C.I."/>
            <person name="Wu G."/>
            <person name="Yamamoto D."/>
            <person name="Yang H.P."/>
            <person name="Yang S.P."/>
            <person name="Yorke J.A."/>
            <person name="Yoshida K."/>
            <person name="Zdobnov E."/>
            <person name="Zhang P."/>
            <person name="Zhang Y."/>
            <person name="Zimin A.V."/>
            <person name="Baldwin J."/>
            <person name="Abdouelleil A."/>
            <person name="Abdulkadir J."/>
            <person name="Abebe A."/>
            <person name="Abera B."/>
            <person name="Abreu J."/>
            <person name="Acer S.C."/>
            <person name="Aftuck L."/>
            <person name="Alexander A."/>
            <person name="An P."/>
            <person name="Anderson E."/>
            <person name="Anderson S."/>
            <person name="Arachi H."/>
            <person name="Azer M."/>
            <person name="Bachantsang P."/>
            <person name="Barry A."/>
            <person name="Bayul T."/>
            <person name="Berlin A."/>
            <person name="Bessette D."/>
            <person name="Bloom T."/>
            <person name="Blye J."/>
            <person name="Boguslavskiy L."/>
            <person name="Bonnet C."/>
            <person name="Boukhgalter B."/>
            <person name="Bourzgui I."/>
            <person name="Brown A."/>
            <person name="Cahill P."/>
            <person name="Channer S."/>
            <person name="Cheshatsang Y."/>
            <person name="Chuda L."/>
            <person name="Citroen M."/>
            <person name="Collymore A."/>
            <person name="Cooke P."/>
            <person name="Costello M."/>
            <person name="D'Aco K."/>
            <person name="Daza R."/>
            <person name="De Haan G."/>
            <person name="DeGray S."/>
            <person name="DeMaso C."/>
            <person name="Dhargay N."/>
            <person name="Dooley K."/>
            <person name="Dooley E."/>
            <person name="Doricent M."/>
            <person name="Dorje P."/>
            <person name="Dorjee K."/>
            <person name="Dupes A."/>
            <person name="Elong R."/>
            <person name="Falk J."/>
            <person name="Farina A."/>
            <person name="Faro S."/>
            <person name="Ferguson D."/>
            <person name="Fisher S."/>
            <person name="Foley C.D."/>
            <person name="Franke A."/>
            <person name="Friedrich D."/>
            <person name="Gadbois L."/>
            <person name="Gearin G."/>
            <person name="Gearin C.R."/>
            <person name="Giannoukos G."/>
            <person name="Goode T."/>
            <person name="Graham J."/>
            <person name="Grandbois E."/>
            <person name="Grewal S."/>
            <person name="Gyaltsen K."/>
            <person name="Hafez N."/>
            <person name="Hagos B."/>
            <person name="Hall J."/>
            <person name="Henson C."/>
            <person name="Hollinger A."/>
            <person name="Honan T."/>
            <person name="Huard M.D."/>
            <person name="Hughes L."/>
            <person name="Hurhula B."/>
            <person name="Husby M.E."/>
            <person name="Kamat A."/>
            <person name="Kanga B."/>
            <person name="Kashin S."/>
            <person name="Khazanovich D."/>
            <person name="Kisner P."/>
            <person name="Lance K."/>
            <person name="Lara M."/>
            <person name="Lee W."/>
            <person name="Lennon N."/>
            <person name="Letendre F."/>
            <person name="LeVine R."/>
            <person name="Lipovsky A."/>
            <person name="Liu X."/>
            <person name="Liu J."/>
            <person name="Liu S."/>
            <person name="Lokyitsang T."/>
            <person name="Lokyitsang Y."/>
            <person name="Lubonja R."/>
            <person name="Lui A."/>
            <person name="MacDonald P."/>
            <person name="Magnisalis V."/>
            <person name="Maru K."/>
            <person name="Matthews C."/>
            <person name="McCusker W."/>
            <person name="McDonough S."/>
            <person name="Mehta T."/>
            <person name="Meldrim J."/>
            <person name="Meneus L."/>
            <person name="Mihai O."/>
            <person name="Mihalev A."/>
            <person name="Mihova T."/>
            <person name="Mittelman R."/>
            <person name="Mlenga V."/>
            <person name="Montmayeur A."/>
            <person name="Mulrain L."/>
            <person name="Navidi A."/>
            <person name="Naylor J."/>
            <person name="Negash T."/>
            <person name="Nguyen T."/>
            <person name="Nguyen N."/>
            <person name="Nicol R."/>
            <person name="Norbu C."/>
            <person name="Norbu N."/>
            <person name="Novod N."/>
            <person name="O'Neill B."/>
            <person name="Osman S."/>
            <person name="Markiewicz E."/>
            <person name="Oyono O.L."/>
            <person name="Patti C."/>
            <person name="Phunkhang P."/>
            <person name="Pierre F."/>
            <person name="Priest M."/>
            <person name="Raghuraman S."/>
            <person name="Rege F."/>
            <person name="Reyes R."/>
            <person name="Rise C."/>
            <person name="Rogov P."/>
            <person name="Ross K."/>
            <person name="Ryan E."/>
            <person name="Settipalli S."/>
            <person name="Shea T."/>
            <person name="Sherpa N."/>
            <person name="Shi L."/>
            <person name="Shih D."/>
            <person name="Sparrow T."/>
            <person name="Spaulding J."/>
            <person name="Stalker J."/>
            <person name="Stange-Thomann N."/>
            <person name="Stavropoulos S."/>
            <person name="Stone C."/>
            <person name="Strader C."/>
            <person name="Tesfaye S."/>
            <person name="Thomson T."/>
            <person name="Thoulutsang Y."/>
            <person name="Thoulutsang D."/>
            <person name="Topham K."/>
            <person name="Topping I."/>
            <person name="Tsamla T."/>
            <person name="Vassiliev H."/>
            <person name="Vo A."/>
            <person name="Wangchuk T."/>
            <person name="Wangdi T."/>
            <person name="Weiand M."/>
            <person name="Wilkinson J."/>
            <person name="Wilson A."/>
            <person name="Yadav S."/>
            <person name="Young G."/>
            <person name="Yu Q."/>
            <person name="Zembek L."/>
            <person name="Zhong D."/>
            <person name="Zimmer A."/>
            <person name="Zwirko Z."/>
            <person name="Jaffe D.B."/>
            <person name="Alvarez P."/>
            <person name="Brockman W."/>
            <person name="Butler J."/>
            <person name="Chin C."/>
            <person name="Gnerre S."/>
            <person name="Grabherr M."/>
            <person name="Kleber M."/>
            <person name="Mauceli E."/>
            <person name="MacCallum I."/>
        </authorList>
    </citation>
    <scope>NUCLEOTIDE SEQUENCE [LARGE SCALE GENOMIC DNA]</scope>
    <source>
        <strain evidence="14">Tucson 15010-1051.87</strain>
    </source>
</reference>
<evidence type="ECO:0000256" key="11">
    <source>
        <dbReference type="RuleBase" id="RU004273"/>
    </source>
</evidence>
<dbReference type="EC" id="3.1.3.16" evidence="11"/>
<dbReference type="OrthoDB" id="7810113at2759"/>
<proteinExistence type="inferred from homology"/>
<evidence type="ECO:0000256" key="2">
    <source>
        <dbReference type="ARBA" id="ARBA00008294"/>
    </source>
</evidence>
<dbReference type="PANTHER" id="PTHR11668">
    <property type="entry name" value="SERINE/THREONINE PROTEIN PHOSPHATASE"/>
    <property type="match status" value="1"/>
</dbReference>
<dbReference type="EMBL" id="CH940648">
    <property type="protein sequence ID" value="EDW61645.1"/>
    <property type="molecule type" value="Genomic_DNA"/>
</dbReference>
<keyword evidence="3" id="KW-0479">Metal-binding</keyword>
<dbReference type="Proteomes" id="UP000008792">
    <property type="component" value="Unassembled WGS sequence"/>
</dbReference>
<dbReference type="Gene3D" id="3.60.21.10">
    <property type="match status" value="1"/>
</dbReference>
<dbReference type="eggNOG" id="KOG0374">
    <property type="taxonomic scope" value="Eukaryota"/>
</dbReference>
<dbReference type="Pfam" id="PF00149">
    <property type="entry name" value="Metallophos"/>
    <property type="match status" value="1"/>
</dbReference>
<evidence type="ECO:0000256" key="4">
    <source>
        <dbReference type="ARBA" id="ARBA00022801"/>
    </source>
</evidence>
<evidence type="ECO:0000259" key="12">
    <source>
        <dbReference type="PROSITE" id="PS00125"/>
    </source>
</evidence>
<evidence type="ECO:0000256" key="10">
    <source>
        <dbReference type="ARBA" id="ARBA00054219"/>
    </source>
</evidence>
<dbReference type="PhylomeDB" id="B4LJZ1"/>
<dbReference type="InterPro" id="IPR004843">
    <property type="entry name" value="Calcineurin-like_PHP"/>
</dbReference>
<comment type="catalytic activity">
    <reaction evidence="8">
        <text>O-phospho-L-seryl-[protein] + H2O = L-seryl-[protein] + phosphate</text>
        <dbReference type="Rhea" id="RHEA:20629"/>
        <dbReference type="Rhea" id="RHEA-COMP:9863"/>
        <dbReference type="Rhea" id="RHEA-COMP:11604"/>
        <dbReference type="ChEBI" id="CHEBI:15377"/>
        <dbReference type="ChEBI" id="CHEBI:29999"/>
        <dbReference type="ChEBI" id="CHEBI:43474"/>
        <dbReference type="ChEBI" id="CHEBI:83421"/>
        <dbReference type="EC" id="3.1.3.16"/>
    </reaction>
</comment>
<evidence type="ECO:0000256" key="6">
    <source>
        <dbReference type="ARBA" id="ARBA00023211"/>
    </source>
</evidence>
<dbReference type="InterPro" id="IPR050341">
    <property type="entry name" value="PP1_catalytic_subunit"/>
</dbReference>
<comment type="catalytic activity">
    <reaction evidence="9 11">
        <text>O-phospho-L-threonyl-[protein] + H2O = L-threonyl-[protein] + phosphate</text>
        <dbReference type="Rhea" id="RHEA:47004"/>
        <dbReference type="Rhea" id="RHEA-COMP:11060"/>
        <dbReference type="Rhea" id="RHEA-COMP:11605"/>
        <dbReference type="ChEBI" id="CHEBI:15377"/>
        <dbReference type="ChEBI" id="CHEBI:30013"/>
        <dbReference type="ChEBI" id="CHEBI:43474"/>
        <dbReference type="ChEBI" id="CHEBI:61977"/>
        <dbReference type="EC" id="3.1.3.16"/>
    </reaction>
</comment>
<dbReference type="GO" id="GO:0005737">
    <property type="term" value="C:cytoplasm"/>
    <property type="evidence" value="ECO:0007669"/>
    <property type="project" value="TreeGrafter"/>
</dbReference>
<evidence type="ECO:0000256" key="1">
    <source>
        <dbReference type="ARBA" id="ARBA00001936"/>
    </source>
</evidence>
<accession>B4LJZ1</accession>
<dbReference type="GO" id="GO:0004722">
    <property type="term" value="F:protein serine/threonine phosphatase activity"/>
    <property type="evidence" value="ECO:0007669"/>
    <property type="project" value="UniProtKB-EC"/>
</dbReference>
<dbReference type="GO" id="GO:0005634">
    <property type="term" value="C:nucleus"/>
    <property type="evidence" value="ECO:0007669"/>
    <property type="project" value="TreeGrafter"/>
</dbReference>
<comment type="subcellular location">
    <subcellularLocation>
        <location evidence="7">Cell projection</location>
        <location evidence="7">Pseudopodium</location>
    </subcellularLocation>
</comment>
<dbReference type="KEGG" id="dvi:6625029"/>
<dbReference type="SUPFAM" id="SSF56300">
    <property type="entry name" value="Metallo-dependent phosphatases"/>
    <property type="match status" value="1"/>
</dbReference>
<dbReference type="InParanoid" id="B4LJZ1"/>
<evidence type="ECO:0000256" key="3">
    <source>
        <dbReference type="ARBA" id="ARBA00022723"/>
    </source>
</evidence>
<dbReference type="GO" id="GO:0097723">
    <property type="term" value="P:amoeboid sperm motility"/>
    <property type="evidence" value="ECO:0007669"/>
    <property type="project" value="UniProtKB-ARBA"/>
</dbReference>
<dbReference type="GO" id="GO:0031272">
    <property type="term" value="P:regulation of pseudopodium assembly"/>
    <property type="evidence" value="ECO:0007669"/>
    <property type="project" value="UniProtKB-ARBA"/>
</dbReference>
<name>B4LJZ1_DROVI</name>
<dbReference type="InterPro" id="IPR029052">
    <property type="entry name" value="Metallo-depent_PP-like"/>
</dbReference>
<evidence type="ECO:0000256" key="7">
    <source>
        <dbReference type="ARBA" id="ARBA00037818"/>
    </source>
</evidence>
<dbReference type="SMART" id="SM00156">
    <property type="entry name" value="PP2Ac"/>
    <property type="match status" value="1"/>
</dbReference>
<dbReference type="InterPro" id="IPR006186">
    <property type="entry name" value="Ser/Thr-sp_prot-phosphatase"/>
</dbReference>
<gene>
    <name evidence="13" type="primary">Dvir\GJ20196</name>
    <name evidence="13" type="ORF">Dvir_GJ20196</name>
</gene>